<reference evidence="2" key="1">
    <citation type="journal article" date="2021" name="Nat. Commun.">
        <title>Genetic determinants of endophytism in the Arabidopsis root mycobiome.</title>
        <authorList>
            <person name="Mesny F."/>
            <person name="Miyauchi S."/>
            <person name="Thiergart T."/>
            <person name="Pickel B."/>
            <person name="Atanasova L."/>
            <person name="Karlsson M."/>
            <person name="Huettel B."/>
            <person name="Barry K.W."/>
            <person name="Haridas S."/>
            <person name="Chen C."/>
            <person name="Bauer D."/>
            <person name="Andreopoulos W."/>
            <person name="Pangilinan J."/>
            <person name="LaButti K."/>
            <person name="Riley R."/>
            <person name="Lipzen A."/>
            <person name="Clum A."/>
            <person name="Drula E."/>
            <person name="Henrissat B."/>
            <person name="Kohler A."/>
            <person name="Grigoriev I.V."/>
            <person name="Martin F.M."/>
            <person name="Hacquard S."/>
        </authorList>
    </citation>
    <scope>NUCLEOTIDE SEQUENCE</scope>
    <source>
        <strain evidence="2">MPI-CAGE-AT-0016</strain>
    </source>
</reference>
<feature type="region of interest" description="Disordered" evidence="1">
    <location>
        <begin position="1"/>
        <end position="33"/>
    </location>
</feature>
<evidence type="ECO:0000256" key="1">
    <source>
        <dbReference type="SAM" id="MobiDB-lite"/>
    </source>
</evidence>
<feature type="region of interest" description="Disordered" evidence="1">
    <location>
        <begin position="96"/>
        <end position="150"/>
    </location>
</feature>
<sequence length="208" mass="23033">MAMPPVPERAGGDQGPRDTRDTGARSRPFSASASADCKFRSFQSSSSTLSSAWHFRTMPRHRFPCLGQRPFSGSSHLWHRGLCRRTLNSRRLRASRRQTHMPCHAHTHTPRRSSASSSWNGLARPGLDDSSSPGPEPATPQHREIFPNPPARFRIRATPHAKRPWEDLVGKRSLVLARRANSRSPAAQGVRCPLTPGIYAPAAHTKPS</sequence>
<organism evidence="2 3">
    <name type="scientific">Plectosphaerella cucumerina</name>
    <dbReference type="NCBI Taxonomy" id="40658"/>
    <lineage>
        <taxon>Eukaryota</taxon>
        <taxon>Fungi</taxon>
        <taxon>Dikarya</taxon>
        <taxon>Ascomycota</taxon>
        <taxon>Pezizomycotina</taxon>
        <taxon>Sordariomycetes</taxon>
        <taxon>Hypocreomycetidae</taxon>
        <taxon>Glomerellales</taxon>
        <taxon>Plectosphaerellaceae</taxon>
        <taxon>Plectosphaerella</taxon>
    </lineage>
</organism>
<feature type="compositionally biased region" description="Basic residues" evidence="1">
    <location>
        <begin position="96"/>
        <end position="111"/>
    </location>
</feature>
<name>A0A8K0T6E7_9PEZI</name>
<proteinExistence type="predicted"/>
<evidence type="ECO:0000313" key="2">
    <source>
        <dbReference type="EMBL" id="KAH7347549.1"/>
    </source>
</evidence>
<comment type="caution">
    <text evidence="2">The sequence shown here is derived from an EMBL/GenBank/DDBJ whole genome shotgun (WGS) entry which is preliminary data.</text>
</comment>
<dbReference type="Proteomes" id="UP000813385">
    <property type="component" value="Unassembled WGS sequence"/>
</dbReference>
<dbReference type="EMBL" id="JAGPXD010000007">
    <property type="protein sequence ID" value="KAH7347549.1"/>
    <property type="molecule type" value="Genomic_DNA"/>
</dbReference>
<feature type="compositionally biased region" description="Basic and acidic residues" evidence="1">
    <location>
        <begin position="15"/>
        <end position="24"/>
    </location>
</feature>
<accession>A0A8K0T6E7</accession>
<evidence type="ECO:0000313" key="3">
    <source>
        <dbReference type="Proteomes" id="UP000813385"/>
    </source>
</evidence>
<dbReference type="AlphaFoldDB" id="A0A8K0T6E7"/>
<feature type="region of interest" description="Disordered" evidence="1">
    <location>
        <begin position="179"/>
        <end position="208"/>
    </location>
</feature>
<gene>
    <name evidence="2" type="ORF">B0T11DRAFT_142551</name>
</gene>
<keyword evidence="3" id="KW-1185">Reference proteome</keyword>
<protein>
    <submittedName>
        <fullName evidence="2">Uncharacterized protein</fullName>
    </submittedName>
</protein>